<dbReference type="Pfam" id="PF00144">
    <property type="entry name" value="Beta-lactamase"/>
    <property type="match status" value="1"/>
</dbReference>
<dbReference type="Gene3D" id="3.40.710.10">
    <property type="entry name" value="DD-peptidase/beta-lactamase superfamily"/>
    <property type="match status" value="1"/>
</dbReference>
<dbReference type="EC" id="3.1.1.103" evidence="2"/>
<keyword evidence="3" id="KW-1185">Reference proteome</keyword>
<proteinExistence type="predicted"/>
<accession>A0AA97F8L3</accession>
<feature type="domain" description="Beta-lactamase-related" evidence="1">
    <location>
        <begin position="66"/>
        <end position="390"/>
    </location>
</feature>
<dbReference type="Proteomes" id="UP001302429">
    <property type="component" value="Chromosome"/>
</dbReference>
<evidence type="ECO:0000313" key="3">
    <source>
        <dbReference type="Proteomes" id="UP001302429"/>
    </source>
</evidence>
<dbReference type="KEGG" id="acoa:RB602_01950"/>
<dbReference type="GO" id="GO:0016787">
    <property type="term" value="F:hydrolase activity"/>
    <property type="evidence" value="ECO:0007669"/>
    <property type="project" value="UniProtKB-KW"/>
</dbReference>
<dbReference type="PANTHER" id="PTHR43283">
    <property type="entry name" value="BETA-LACTAMASE-RELATED"/>
    <property type="match status" value="1"/>
</dbReference>
<dbReference type="InterPro" id="IPR050789">
    <property type="entry name" value="Diverse_Enzym_Activities"/>
</dbReference>
<dbReference type="SUPFAM" id="SSF56601">
    <property type="entry name" value="beta-lactamase/transpeptidase-like"/>
    <property type="match status" value="1"/>
</dbReference>
<organism evidence="2 3">
    <name type="scientific">Alterisphingorhabdus coralli</name>
    <dbReference type="NCBI Taxonomy" id="3071408"/>
    <lineage>
        <taxon>Bacteria</taxon>
        <taxon>Pseudomonadati</taxon>
        <taxon>Pseudomonadota</taxon>
        <taxon>Alphaproteobacteria</taxon>
        <taxon>Sphingomonadales</taxon>
        <taxon>Sphingomonadaceae</taxon>
        <taxon>Alterisphingorhabdus (ex Yan et al. 2024)</taxon>
    </lineage>
</organism>
<keyword evidence="2" id="KW-0378">Hydrolase</keyword>
<sequence>MPEPAHNDNPAVSPLKAELLELAQSLLGENEAGPIHSAVFRIESEKAGLCVEGAVGTARPDLPDAIAPQMAFHTASIAKVLTAVSILQLLEQGHIGPDGLDTRLADTGVFDPDIMARVLLKDGLSLGETITINHLLRHMSGMRDAMVDDATLCSADAGGPAPNSLIGRIFAEPTRAKLFWNPWDPTLPNIADAGTFNYYLNNDGVAAAALSEPGTQFHYSDTGYVILGLLVEHLSGVALDEYFREQIYVPLGMQSSYLAYRDDPILGPERQPELETWAGEIPCLAAGFDLSFDWGGGGLVSTTADLIRLLRGIVTGQCFSKPETAKMMMEWQSPEGLKAPRRAVGRGLFQIEGGSDHLLGHSGAWGGKLFFDPQTEVYFAGSVNQSGAPADWFYPLIDRVNAHVKRG</sequence>
<evidence type="ECO:0000259" key="1">
    <source>
        <dbReference type="Pfam" id="PF00144"/>
    </source>
</evidence>
<dbReference type="EMBL" id="CP136594">
    <property type="protein sequence ID" value="WOE75501.1"/>
    <property type="molecule type" value="Genomic_DNA"/>
</dbReference>
<dbReference type="AlphaFoldDB" id="A0AA97F8L3"/>
<gene>
    <name evidence="2" type="ORF">RB602_01950</name>
</gene>
<dbReference type="RefSeq" id="WP_317082468.1">
    <property type="nucleotide sequence ID" value="NZ_CP136594.1"/>
</dbReference>
<reference evidence="2 3" key="1">
    <citation type="submission" date="2023-10" db="EMBL/GenBank/DDBJ databases">
        <title>Complete genome sequence of a Sphingomonadaceae bacterium.</title>
        <authorList>
            <person name="Yan C."/>
        </authorList>
    </citation>
    <scope>NUCLEOTIDE SEQUENCE [LARGE SCALE GENOMIC DNA]</scope>
    <source>
        <strain evidence="2 3">SCSIO 66989</strain>
    </source>
</reference>
<evidence type="ECO:0000313" key="2">
    <source>
        <dbReference type="EMBL" id="WOE75501.1"/>
    </source>
</evidence>
<dbReference type="InterPro" id="IPR012338">
    <property type="entry name" value="Beta-lactam/transpept-like"/>
</dbReference>
<protein>
    <submittedName>
        <fullName evidence="2">Serine hydrolase domain-containing protein</fullName>
        <ecNumber evidence="2">3.1.1.103</ecNumber>
    </submittedName>
</protein>
<dbReference type="InterPro" id="IPR001466">
    <property type="entry name" value="Beta-lactam-related"/>
</dbReference>
<name>A0AA97F8L3_9SPHN</name>